<name>A0AAJ6QY01_9ACAR</name>
<feature type="transmembrane region" description="Helical" evidence="9">
    <location>
        <begin position="315"/>
        <end position="334"/>
    </location>
</feature>
<accession>A0AAJ6QY01</accession>
<comment type="similarity">
    <text evidence="2 8">Belongs to the G-protein coupled receptor 1 family.</text>
</comment>
<feature type="domain" description="G-protein coupled receptors family 1 profile" evidence="10">
    <location>
        <begin position="55"/>
        <end position="334"/>
    </location>
</feature>
<evidence type="ECO:0000313" key="12">
    <source>
        <dbReference type="RefSeq" id="XP_003747698.1"/>
    </source>
</evidence>
<dbReference type="InterPro" id="IPR017452">
    <property type="entry name" value="GPCR_Rhodpsn_7TM"/>
</dbReference>
<keyword evidence="5 9" id="KW-1133">Transmembrane helix</keyword>
<dbReference type="GO" id="GO:0032870">
    <property type="term" value="P:cellular response to hormone stimulus"/>
    <property type="evidence" value="ECO:0007669"/>
    <property type="project" value="TreeGrafter"/>
</dbReference>
<organism evidence="11 12">
    <name type="scientific">Galendromus occidentalis</name>
    <name type="common">western predatory mite</name>
    <dbReference type="NCBI Taxonomy" id="34638"/>
    <lineage>
        <taxon>Eukaryota</taxon>
        <taxon>Metazoa</taxon>
        <taxon>Ecdysozoa</taxon>
        <taxon>Arthropoda</taxon>
        <taxon>Chelicerata</taxon>
        <taxon>Arachnida</taxon>
        <taxon>Acari</taxon>
        <taxon>Parasitiformes</taxon>
        <taxon>Mesostigmata</taxon>
        <taxon>Gamasina</taxon>
        <taxon>Phytoseioidea</taxon>
        <taxon>Phytoseiidae</taxon>
        <taxon>Typhlodrominae</taxon>
        <taxon>Galendromus</taxon>
    </lineage>
</organism>
<protein>
    <submittedName>
        <fullName evidence="12">Gonadotropin-releasing hormone receptor</fullName>
    </submittedName>
</protein>
<dbReference type="PANTHER" id="PTHR24241">
    <property type="entry name" value="NEUROPEPTIDE RECEPTOR-RELATED G-PROTEIN COUPLED RECEPTOR"/>
    <property type="match status" value="1"/>
</dbReference>
<keyword evidence="7 8" id="KW-0675">Receptor</keyword>
<dbReference type="Pfam" id="PF00001">
    <property type="entry name" value="7tm_1"/>
    <property type="match status" value="1"/>
</dbReference>
<dbReference type="AlphaFoldDB" id="A0AAJ6QY01"/>
<keyword evidence="6 9" id="KW-0472">Membrane</keyword>
<feature type="transmembrane region" description="Helical" evidence="9">
    <location>
        <begin position="76"/>
        <end position="101"/>
    </location>
</feature>
<keyword evidence="3" id="KW-1003">Cell membrane</keyword>
<dbReference type="SUPFAM" id="SSF81321">
    <property type="entry name" value="Family A G protein-coupled receptor-like"/>
    <property type="match status" value="1"/>
</dbReference>
<dbReference type="PANTHER" id="PTHR24241:SF190">
    <property type="entry name" value="CARDIOACCELERATORY PEPTIDE RECEPTOR-LIKE PROTEIN"/>
    <property type="match status" value="1"/>
</dbReference>
<evidence type="ECO:0000256" key="5">
    <source>
        <dbReference type="ARBA" id="ARBA00022989"/>
    </source>
</evidence>
<sequence length="394" mass="45184">MTNASRVTDQNWSGVEKLAVTEAEIAEICPECMFNSESLVSIIVYSILFVCAAVGNVPVFLSLIRNRHRKSRIKLMMLHLAIADLIVTFIFIPTEIFWVMMVQWKAGDLLCKIFQVVRAFGPYLSSTIIICISLDRYFAVLHPLKVHDAQRRGKIMIALAWLVSLSWSLPQAVVYEVDGHPVVKDFYQCITFNFFSNAPQQRVYVLFGLVLQYGIPLLIIIWCYSRIMLAICQRSQDGELATSRNTNNLRVQYRQVRLRRSDPRNAECINRTRNRTLRLTVVIVLTFFWCWTPYVTMVVWYQIDLDGATKINGYLRNALFMFAVSNSCVNPLLYGSYAKSNWTNVFKKCFSPRKEENEIDGHISNSRQTIIIASGGSSHRSKIIYTGSDPNQLD</sequence>
<keyword evidence="8" id="KW-0807">Transducer</keyword>
<dbReference type="InterPro" id="IPR000276">
    <property type="entry name" value="GPCR_Rhodpsn"/>
</dbReference>
<evidence type="ECO:0000256" key="9">
    <source>
        <dbReference type="SAM" id="Phobius"/>
    </source>
</evidence>
<dbReference type="KEGG" id="goe:100902285"/>
<dbReference type="Gene3D" id="1.20.1070.10">
    <property type="entry name" value="Rhodopsin 7-helix transmembrane proteins"/>
    <property type="match status" value="1"/>
</dbReference>
<proteinExistence type="inferred from homology"/>
<evidence type="ECO:0000256" key="4">
    <source>
        <dbReference type="ARBA" id="ARBA00022692"/>
    </source>
</evidence>
<dbReference type="PROSITE" id="PS00237">
    <property type="entry name" value="G_PROTEIN_RECEP_F1_1"/>
    <property type="match status" value="1"/>
</dbReference>
<evidence type="ECO:0000256" key="1">
    <source>
        <dbReference type="ARBA" id="ARBA00004651"/>
    </source>
</evidence>
<dbReference type="PROSITE" id="PS50262">
    <property type="entry name" value="G_PROTEIN_RECEP_F1_2"/>
    <property type="match status" value="1"/>
</dbReference>
<feature type="transmembrane region" description="Helical" evidence="9">
    <location>
        <begin position="279"/>
        <end position="303"/>
    </location>
</feature>
<evidence type="ECO:0000256" key="2">
    <source>
        <dbReference type="ARBA" id="ARBA00010663"/>
    </source>
</evidence>
<feature type="transmembrane region" description="Helical" evidence="9">
    <location>
        <begin position="113"/>
        <end position="134"/>
    </location>
</feature>
<feature type="transmembrane region" description="Helical" evidence="9">
    <location>
        <begin position="155"/>
        <end position="175"/>
    </location>
</feature>
<dbReference type="GO" id="GO:0004930">
    <property type="term" value="F:G protein-coupled receptor activity"/>
    <property type="evidence" value="ECO:0007669"/>
    <property type="project" value="UniProtKB-KW"/>
</dbReference>
<comment type="subcellular location">
    <subcellularLocation>
        <location evidence="1">Cell membrane</location>
        <topology evidence="1">Multi-pass membrane protein</topology>
    </subcellularLocation>
</comment>
<evidence type="ECO:0000256" key="6">
    <source>
        <dbReference type="ARBA" id="ARBA00023136"/>
    </source>
</evidence>
<dbReference type="GeneID" id="100902285"/>
<dbReference type="GO" id="GO:0005886">
    <property type="term" value="C:plasma membrane"/>
    <property type="evidence" value="ECO:0007669"/>
    <property type="project" value="UniProtKB-SubCell"/>
</dbReference>
<evidence type="ECO:0000256" key="8">
    <source>
        <dbReference type="RuleBase" id="RU000688"/>
    </source>
</evidence>
<dbReference type="PRINTS" id="PR00237">
    <property type="entry name" value="GPCRRHODOPSN"/>
</dbReference>
<evidence type="ECO:0000256" key="7">
    <source>
        <dbReference type="ARBA" id="ARBA00023170"/>
    </source>
</evidence>
<evidence type="ECO:0000256" key="3">
    <source>
        <dbReference type="ARBA" id="ARBA00022475"/>
    </source>
</evidence>
<reference evidence="12" key="1">
    <citation type="submission" date="2025-08" db="UniProtKB">
        <authorList>
            <consortium name="RefSeq"/>
        </authorList>
    </citation>
    <scope>IDENTIFICATION</scope>
</reference>
<dbReference type="GO" id="GO:0042277">
    <property type="term" value="F:peptide binding"/>
    <property type="evidence" value="ECO:0007669"/>
    <property type="project" value="TreeGrafter"/>
</dbReference>
<evidence type="ECO:0000259" key="10">
    <source>
        <dbReference type="PROSITE" id="PS50262"/>
    </source>
</evidence>
<dbReference type="RefSeq" id="XP_003747698.1">
    <property type="nucleotide sequence ID" value="XM_003747650.1"/>
</dbReference>
<evidence type="ECO:0000313" key="11">
    <source>
        <dbReference type="Proteomes" id="UP000694867"/>
    </source>
</evidence>
<dbReference type="Proteomes" id="UP000694867">
    <property type="component" value="Unplaced"/>
</dbReference>
<feature type="transmembrane region" description="Helical" evidence="9">
    <location>
        <begin position="42"/>
        <end position="64"/>
    </location>
</feature>
<gene>
    <name evidence="12" type="primary">LOC100902285</name>
</gene>
<keyword evidence="4 8" id="KW-0812">Transmembrane</keyword>
<keyword evidence="8" id="KW-0297">G-protein coupled receptor</keyword>
<keyword evidence="11" id="KW-1185">Reference proteome</keyword>
<feature type="transmembrane region" description="Helical" evidence="9">
    <location>
        <begin position="203"/>
        <end position="224"/>
    </location>
</feature>